<dbReference type="SUPFAM" id="SSF88659">
    <property type="entry name" value="Sigma3 and sigma4 domains of RNA polymerase sigma factors"/>
    <property type="match status" value="1"/>
</dbReference>
<feature type="domain" description="Helicase Helix-turn-helix" evidence="1">
    <location>
        <begin position="255"/>
        <end position="341"/>
    </location>
</feature>
<organism evidence="2">
    <name type="scientific">Sporolactobacillus sp. Y61</name>
    <dbReference type="NCBI Taxonomy" id="3160863"/>
    <lineage>
        <taxon>Bacteria</taxon>
        <taxon>Bacillati</taxon>
        <taxon>Bacillota</taxon>
        <taxon>Bacilli</taxon>
        <taxon>Bacillales</taxon>
        <taxon>Sporolactobacillaceae</taxon>
        <taxon>Sporolactobacillus</taxon>
    </lineage>
</organism>
<dbReference type="InterPro" id="IPR029491">
    <property type="entry name" value="Helicase_HTH"/>
</dbReference>
<dbReference type="RefSeq" id="WP_353947884.1">
    <property type="nucleotide sequence ID" value="NZ_CP159510.1"/>
</dbReference>
<proteinExistence type="predicted"/>
<dbReference type="Pfam" id="PF14493">
    <property type="entry name" value="HTH_40"/>
    <property type="match status" value="1"/>
</dbReference>
<reference evidence="2" key="1">
    <citation type="submission" date="2024-06" db="EMBL/GenBank/DDBJ databases">
        <authorList>
            <person name="Fan A."/>
            <person name="Zhang F.Y."/>
            <person name="Zhang L."/>
        </authorList>
    </citation>
    <scope>NUCLEOTIDE SEQUENCE</scope>
    <source>
        <strain evidence="2">Y61</strain>
    </source>
</reference>
<dbReference type="AlphaFoldDB" id="A0AAU8IDP3"/>
<accession>A0AAU8IDP3</accession>
<dbReference type="PIRSF" id="PIRSF021350">
    <property type="entry name" value="UCP021350"/>
    <property type="match status" value="1"/>
</dbReference>
<gene>
    <name evidence="2" type="ORF">ABNN70_11665</name>
</gene>
<sequence>MPFLHYILLFMVDRMHGERTISGIYHILQGRQSVQTIQDSFLFHVRPFYHTMEHLDRTAWQSSAKSCQASGWIAGYKEKESYILTESGKSHLNQLKKTCPLPRGLKFTEYAQQETLFWLKIQLVVQTLSEMVHGHRSFFPVTNRPDVAQSVRHFLLNMSLDPEKLAHQVYTELHDILQLLSPEEAHIIVAQLSGAGDAGLTMDQLAASTGYDRIRLILLFKSALRQLMDYFHRNKSKGYILADLLPGRAAGLSHSAEQTYFYLKKGLPFTALSRKRKLSQGTIEDHLVEIALKVDDFDISPFLTEELDQLIIRTALLLRTRRLKPIKDQLRDKASYFQIRLSLARQALREKA</sequence>
<dbReference type="InterPro" id="IPR013324">
    <property type="entry name" value="RNA_pol_sigma_r3/r4-like"/>
</dbReference>
<protein>
    <submittedName>
        <fullName evidence="2">Helix-turn-helix domain-containing protein</fullName>
    </submittedName>
</protein>
<dbReference type="EMBL" id="CP159510">
    <property type="protein sequence ID" value="XCJ16325.1"/>
    <property type="molecule type" value="Genomic_DNA"/>
</dbReference>
<name>A0AAU8IDP3_9BACL</name>
<evidence type="ECO:0000313" key="2">
    <source>
        <dbReference type="EMBL" id="XCJ16325.1"/>
    </source>
</evidence>
<evidence type="ECO:0000259" key="1">
    <source>
        <dbReference type="Pfam" id="PF14493"/>
    </source>
</evidence>
<dbReference type="InterPro" id="IPR008308">
    <property type="entry name" value="YpbB-like"/>
</dbReference>